<dbReference type="PRINTS" id="PR00778">
    <property type="entry name" value="HTHARSR"/>
</dbReference>
<dbReference type="InterPro" id="IPR052543">
    <property type="entry name" value="HTH_Metal-responsive_Reg"/>
</dbReference>
<sequence>MQAQTAVAKVASLVSEPSRASMLTALMDGRHHPAGDLAYMAGVKPQTASFHLQKMAEAGVVSMHKQGRHRYYSIASPEIAQVLELLLTISPPMEIKSFRQSVQDQAMRSARTCYDHLAGAFGVQLTAALLQQGWIAENDSTYTVTEQGTGALEDFGIDLSQARRKRRAFAPRCLDWSERRYHLAGALGAAVLDNLLERGWVTRQPQTRAVKVTPAGVTGLAAVFPMSFQEKE</sequence>
<dbReference type="Gene3D" id="1.10.10.10">
    <property type="entry name" value="Winged helix-like DNA-binding domain superfamily/Winged helix DNA-binding domain"/>
    <property type="match status" value="1"/>
</dbReference>
<keyword evidence="1" id="KW-0238">DNA-binding</keyword>
<evidence type="ECO:0000313" key="4">
    <source>
        <dbReference type="Proteomes" id="UP000637643"/>
    </source>
</evidence>
<name>A0A917C5A1_9BACL</name>
<dbReference type="InterPro" id="IPR011991">
    <property type="entry name" value="ArsR-like_HTH"/>
</dbReference>
<dbReference type="GO" id="GO:0046686">
    <property type="term" value="P:response to cadmium ion"/>
    <property type="evidence" value="ECO:0007669"/>
    <property type="project" value="TreeGrafter"/>
</dbReference>
<dbReference type="Pfam" id="PF12840">
    <property type="entry name" value="HTH_20"/>
    <property type="match status" value="1"/>
</dbReference>
<dbReference type="GO" id="GO:0032791">
    <property type="term" value="F:lead ion binding"/>
    <property type="evidence" value="ECO:0007669"/>
    <property type="project" value="TreeGrafter"/>
</dbReference>
<dbReference type="SMART" id="SM00418">
    <property type="entry name" value="HTH_ARSR"/>
    <property type="match status" value="1"/>
</dbReference>
<reference evidence="3" key="2">
    <citation type="submission" date="2020-09" db="EMBL/GenBank/DDBJ databases">
        <authorList>
            <person name="Sun Q."/>
            <person name="Zhou Y."/>
        </authorList>
    </citation>
    <scope>NUCLEOTIDE SEQUENCE</scope>
    <source>
        <strain evidence="3">CGMCC 1.16134</strain>
    </source>
</reference>
<dbReference type="PANTHER" id="PTHR39168">
    <property type="entry name" value="TRANSCRIPTIONAL REGULATOR-RELATED"/>
    <property type="match status" value="1"/>
</dbReference>
<dbReference type="PANTHER" id="PTHR39168:SF1">
    <property type="entry name" value="TRANSCRIPTIONAL REGULATORY PROTEIN"/>
    <property type="match status" value="1"/>
</dbReference>
<proteinExistence type="predicted"/>
<accession>A0A917C5A1</accession>
<comment type="caution">
    <text evidence="3">The sequence shown here is derived from an EMBL/GenBank/DDBJ whole genome shotgun (WGS) entry which is preliminary data.</text>
</comment>
<dbReference type="GO" id="GO:0003677">
    <property type="term" value="F:DNA binding"/>
    <property type="evidence" value="ECO:0007669"/>
    <property type="project" value="UniProtKB-KW"/>
</dbReference>
<dbReference type="GO" id="GO:0003700">
    <property type="term" value="F:DNA-binding transcription factor activity"/>
    <property type="evidence" value="ECO:0007669"/>
    <property type="project" value="InterPro"/>
</dbReference>
<reference evidence="3" key="1">
    <citation type="journal article" date="2014" name="Int. J. Syst. Evol. Microbiol.">
        <title>Complete genome sequence of Corynebacterium casei LMG S-19264T (=DSM 44701T), isolated from a smear-ripened cheese.</title>
        <authorList>
            <consortium name="US DOE Joint Genome Institute (JGI-PGF)"/>
            <person name="Walter F."/>
            <person name="Albersmeier A."/>
            <person name="Kalinowski J."/>
            <person name="Ruckert C."/>
        </authorList>
    </citation>
    <scope>NUCLEOTIDE SEQUENCE</scope>
    <source>
        <strain evidence="3">CGMCC 1.16134</strain>
    </source>
</reference>
<dbReference type="GO" id="GO:0010288">
    <property type="term" value="P:response to lead ion"/>
    <property type="evidence" value="ECO:0007669"/>
    <property type="project" value="TreeGrafter"/>
</dbReference>
<dbReference type="EMBL" id="BMKR01000005">
    <property type="protein sequence ID" value="GGF69649.1"/>
    <property type="molecule type" value="Genomic_DNA"/>
</dbReference>
<dbReference type="NCBIfam" id="NF033788">
    <property type="entry name" value="HTH_metalloreg"/>
    <property type="match status" value="1"/>
</dbReference>
<dbReference type="GO" id="GO:0097063">
    <property type="term" value="F:cadmium ion sensor activity"/>
    <property type="evidence" value="ECO:0007669"/>
    <property type="project" value="TreeGrafter"/>
</dbReference>
<dbReference type="CDD" id="cd00090">
    <property type="entry name" value="HTH_ARSR"/>
    <property type="match status" value="1"/>
</dbReference>
<keyword evidence="4" id="KW-1185">Reference proteome</keyword>
<dbReference type="PROSITE" id="PS50987">
    <property type="entry name" value="HTH_ARSR_2"/>
    <property type="match status" value="1"/>
</dbReference>
<evidence type="ECO:0000259" key="2">
    <source>
        <dbReference type="PROSITE" id="PS50987"/>
    </source>
</evidence>
<dbReference type="InterPro" id="IPR036390">
    <property type="entry name" value="WH_DNA-bd_sf"/>
</dbReference>
<dbReference type="InterPro" id="IPR036388">
    <property type="entry name" value="WH-like_DNA-bd_sf"/>
</dbReference>
<protein>
    <submittedName>
        <fullName evidence="3">HTH-type transcriptional regulator YdfF</fullName>
    </submittedName>
</protein>
<evidence type="ECO:0000313" key="3">
    <source>
        <dbReference type="EMBL" id="GGF69649.1"/>
    </source>
</evidence>
<organism evidence="3 4">
    <name type="scientific">Paenibacillus albidus</name>
    <dbReference type="NCBI Taxonomy" id="2041023"/>
    <lineage>
        <taxon>Bacteria</taxon>
        <taxon>Bacillati</taxon>
        <taxon>Bacillota</taxon>
        <taxon>Bacilli</taxon>
        <taxon>Bacillales</taxon>
        <taxon>Paenibacillaceae</taxon>
        <taxon>Paenibacillus</taxon>
    </lineage>
</organism>
<gene>
    <name evidence="3" type="primary">ydfF</name>
    <name evidence="3" type="ORF">GCM10010912_13520</name>
</gene>
<dbReference type="AlphaFoldDB" id="A0A917C5A1"/>
<feature type="domain" description="HTH arsR-type" evidence="2">
    <location>
        <begin position="1"/>
        <end position="94"/>
    </location>
</feature>
<evidence type="ECO:0000256" key="1">
    <source>
        <dbReference type="ARBA" id="ARBA00023125"/>
    </source>
</evidence>
<dbReference type="SUPFAM" id="SSF46785">
    <property type="entry name" value="Winged helix' DNA-binding domain"/>
    <property type="match status" value="1"/>
</dbReference>
<dbReference type="Proteomes" id="UP000637643">
    <property type="component" value="Unassembled WGS sequence"/>
</dbReference>
<dbReference type="InterPro" id="IPR001845">
    <property type="entry name" value="HTH_ArsR_DNA-bd_dom"/>
</dbReference>
<dbReference type="RefSeq" id="WP_189023216.1">
    <property type="nucleotide sequence ID" value="NZ_BMKR01000005.1"/>
</dbReference>